<keyword evidence="3" id="KW-1185">Reference proteome</keyword>
<accession>A0A975TTW4</accession>
<organism evidence="2">
    <name type="scientific">Gymnodinialimonas phycosphaerae</name>
    <dbReference type="NCBI Taxonomy" id="2841589"/>
    <lineage>
        <taxon>Bacteria</taxon>
        <taxon>Pseudomonadati</taxon>
        <taxon>Pseudomonadota</taxon>
        <taxon>Alphaproteobacteria</taxon>
        <taxon>Rhodobacterales</taxon>
        <taxon>Paracoccaceae</taxon>
        <taxon>Gymnodinialimonas</taxon>
    </lineage>
</organism>
<proteinExistence type="predicted"/>
<gene>
    <name evidence="2" type="ORF">KUL25_16975</name>
</gene>
<dbReference type="EMBL" id="CP078073">
    <property type="protein sequence ID" value="QXL87107.1"/>
    <property type="molecule type" value="Genomic_DNA"/>
</dbReference>
<keyword evidence="1" id="KW-0732">Signal</keyword>
<sequence>MTKPLSALLGVALSVALAPIAAAETALRSFDAAAFTAAGLSNTVGPLLFSDLPFHAVAPPTRASYTHSDAGTADASYDAIMRRLGTQPDQWSGDALPYRVAMPGPSYVGVISPQIPEGWVVTLRCLDWDTDYSTEAEQHEGCYVFEMRSLAEAPTRPHHP</sequence>
<name>A0A975TTW4_9RHOB</name>
<dbReference type="AlphaFoldDB" id="A0A975TTW4"/>
<dbReference type="Proteomes" id="UP000693972">
    <property type="component" value="Unassembled WGS sequence"/>
</dbReference>
<protein>
    <submittedName>
        <fullName evidence="2">Uncharacterized protein</fullName>
    </submittedName>
</protein>
<dbReference type="RefSeq" id="WP_257894016.1">
    <property type="nucleotide sequence ID" value="NZ_JAIMBW010000001.1"/>
</dbReference>
<evidence type="ECO:0000313" key="2">
    <source>
        <dbReference type="EMBL" id="QXL87107.1"/>
    </source>
</evidence>
<evidence type="ECO:0000256" key="1">
    <source>
        <dbReference type="SAM" id="SignalP"/>
    </source>
</evidence>
<evidence type="ECO:0000313" key="3">
    <source>
        <dbReference type="Proteomes" id="UP000693972"/>
    </source>
</evidence>
<feature type="chain" id="PRO_5036987861" evidence="1">
    <location>
        <begin position="24"/>
        <end position="160"/>
    </location>
</feature>
<dbReference type="EMBL" id="JAIMBW010000001">
    <property type="protein sequence ID" value="MBY4894452.1"/>
    <property type="molecule type" value="Genomic_DNA"/>
</dbReference>
<reference evidence="2 3" key="1">
    <citation type="submission" date="2021-07" db="EMBL/GenBank/DDBJ databases">
        <title>Karlodiniumbacter phycospheric gen. nov., sp. nov., a phycosphere bacterium isolated from karlodinium veneficum.</title>
        <authorList>
            <person name="Peng Y."/>
            <person name="Jiang L."/>
            <person name="Lee J."/>
        </authorList>
    </citation>
    <scope>NUCLEOTIDE SEQUENCE</scope>
    <source>
        <strain evidence="2 3">N5</strain>
    </source>
</reference>
<feature type="signal peptide" evidence="1">
    <location>
        <begin position="1"/>
        <end position="23"/>
    </location>
</feature>